<dbReference type="InterPro" id="IPR014922">
    <property type="entry name" value="YdhG-like"/>
</dbReference>
<keyword evidence="3" id="KW-1185">Reference proteome</keyword>
<dbReference type="SUPFAM" id="SSF159888">
    <property type="entry name" value="YdhG-like"/>
    <property type="match status" value="1"/>
</dbReference>
<sequence>MSNAAVDEYLRTKVPAQHQDIVSELRHLMVEYAPQAQEVILYGSLAWKGNKSLAIVSASKTHITFAFDRGAEFKDTHGLLEGTGKRTRHVKIKSIDAMNRDALRDYIGQAVMLDGA</sequence>
<evidence type="ECO:0000313" key="2">
    <source>
        <dbReference type="EMBL" id="WUP52303.1"/>
    </source>
</evidence>
<dbReference type="Pfam" id="PF08818">
    <property type="entry name" value="DUF1801"/>
    <property type="match status" value="1"/>
</dbReference>
<proteinExistence type="predicted"/>
<reference evidence="2" key="1">
    <citation type="submission" date="2022-10" db="EMBL/GenBank/DDBJ databases">
        <title>The complete genomes of actinobacterial strains from the NBC collection.</title>
        <authorList>
            <person name="Joergensen T.S."/>
            <person name="Alvarez Arevalo M."/>
            <person name="Sterndorff E.B."/>
            <person name="Faurdal D."/>
            <person name="Vuksanovic O."/>
            <person name="Mourched A.-S."/>
            <person name="Charusanti P."/>
            <person name="Shaw S."/>
            <person name="Blin K."/>
            <person name="Weber T."/>
        </authorList>
    </citation>
    <scope>NUCLEOTIDE SEQUENCE</scope>
    <source>
        <strain evidence="2">NBC_00256</strain>
    </source>
</reference>
<evidence type="ECO:0000313" key="3">
    <source>
        <dbReference type="Proteomes" id="UP001432190"/>
    </source>
</evidence>
<evidence type="ECO:0000259" key="1">
    <source>
        <dbReference type="Pfam" id="PF08818"/>
    </source>
</evidence>
<organism evidence="2 3">
    <name type="scientific">Micromonospora globbae</name>
    <dbReference type="NCBI Taxonomy" id="1894969"/>
    <lineage>
        <taxon>Bacteria</taxon>
        <taxon>Bacillati</taxon>
        <taxon>Actinomycetota</taxon>
        <taxon>Actinomycetes</taxon>
        <taxon>Micromonosporales</taxon>
        <taxon>Micromonosporaceae</taxon>
        <taxon>Micromonospora</taxon>
    </lineage>
</organism>
<dbReference type="RefSeq" id="WP_328853363.1">
    <property type="nucleotide sequence ID" value="NZ_CP108084.1"/>
</dbReference>
<feature type="domain" description="YdhG-like" evidence="1">
    <location>
        <begin position="18"/>
        <end position="111"/>
    </location>
</feature>
<dbReference type="Gene3D" id="3.90.1150.200">
    <property type="match status" value="1"/>
</dbReference>
<name>A0ABZ1SEA2_9ACTN</name>
<dbReference type="Proteomes" id="UP001432190">
    <property type="component" value="Chromosome"/>
</dbReference>
<protein>
    <submittedName>
        <fullName evidence="2">DUF1801 domain-containing protein</fullName>
    </submittedName>
</protein>
<gene>
    <name evidence="2" type="ORF">OG994_12610</name>
</gene>
<accession>A0ABZ1SEA2</accession>
<dbReference type="EMBL" id="CP108084">
    <property type="protein sequence ID" value="WUP52303.1"/>
    <property type="molecule type" value="Genomic_DNA"/>
</dbReference>